<evidence type="ECO:0000259" key="2">
    <source>
        <dbReference type="Pfam" id="PF00675"/>
    </source>
</evidence>
<dbReference type="GO" id="GO:0004222">
    <property type="term" value="F:metalloendopeptidase activity"/>
    <property type="evidence" value="ECO:0007669"/>
    <property type="project" value="InterPro"/>
</dbReference>
<dbReference type="PANTHER" id="PTHR11851">
    <property type="entry name" value="METALLOPROTEASE"/>
    <property type="match status" value="1"/>
</dbReference>
<dbReference type="GO" id="GO:0006508">
    <property type="term" value="P:proteolysis"/>
    <property type="evidence" value="ECO:0007669"/>
    <property type="project" value="InterPro"/>
</dbReference>
<accession>A0A381XHH1</accession>
<dbReference type="GO" id="GO:0046872">
    <property type="term" value="F:metal ion binding"/>
    <property type="evidence" value="ECO:0007669"/>
    <property type="project" value="InterPro"/>
</dbReference>
<organism evidence="4">
    <name type="scientific">marine metagenome</name>
    <dbReference type="NCBI Taxonomy" id="408172"/>
    <lineage>
        <taxon>unclassified sequences</taxon>
        <taxon>metagenomes</taxon>
        <taxon>ecological metagenomes</taxon>
    </lineage>
</organism>
<sequence length="413" mass="48511">MVNYRKFKLKNGMEVVFSDIPHREDIGIHIVCRVGSNYEIKELNGMSHFLEHMCFKGTSNRNKLKIIEDFAKIGATYNAATSDDYTTYYGISHKRYWKKLLNIILDIYLNSTFPKEEIDLERNVVIEEMNMYNNDEEHVLHSNLLEKLYGDQPAGRTILGLKRNVRRFKRDDLVEFKKKYYTPNNSFIMIIGNLENNMNDILSIIKENVSKLKRGKKNKVLTTYDKQKGIRFRFLHQYIPQSTLQFVFRAGKAENESIFKYELLSTIIGGGPNSRLYKLLREEKGLSYHSSAHLEYSADHGFMTIEVGVDNEKMLETITIVMNMLKDLKKNLISDKELKLAKKLLNTQEELLLETHEDYSNYLEKYLVYQKKIEKLPARIKKRNSVTTRQLLNLTKRFFVNSKFVFVYLGPKT</sequence>
<dbReference type="Pfam" id="PF05193">
    <property type="entry name" value="Peptidase_M16_C"/>
    <property type="match status" value="1"/>
</dbReference>
<dbReference type="InterPro" id="IPR001431">
    <property type="entry name" value="Pept_M16_Zn_BS"/>
</dbReference>
<feature type="non-terminal residue" evidence="4">
    <location>
        <position position="1"/>
    </location>
</feature>
<dbReference type="InterPro" id="IPR007863">
    <property type="entry name" value="Peptidase_M16_C"/>
</dbReference>
<gene>
    <name evidence="4" type="ORF">METZ01_LOCUS117023</name>
</gene>
<comment type="similarity">
    <text evidence="1">Belongs to the peptidase M16 family.</text>
</comment>
<feature type="domain" description="Peptidase M16 N-terminal" evidence="2">
    <location>
        <begin position="19"/>
        <end position="160"/>
    </location>
</feature>
<dbReference type="PROSITE" id="PS00143">
    <property type="entry name" value="INSULINASE"/>
    <property type="match status" value="1"/>
</dbReference>
<evidence type="ECO:0000259" key="3">
    <source>
        <dbReference type="Pfam" id="PF05193"/>
    </source>
</evidence>
<reference evidence="4" key="1">
    <citation type="submission" date="2018-05" db="EMBL/GenBank/DDBJ databases">
        <authorList>
            <person name="Lanie J.A."/>
            <person name="Ng W.-L."/>
            <person name="Kazmierczak K.M."/>
            <person name="Andrzejewski T.M."/>
            <person name="Davidsen T.M."/>
            <person name="Wayne K.J."/>
            <person name="Tettelin H."/>
            <person name="Glass J.I."/>
            <person name="Rusch D."/>
            <person name="Podicherti R."/>
            <person name="Tsui H.-C.T."/>
            <person name="Winkler M.E."/>
        </authorList>
    </citation>
    <scope>NUCLEOTIDE SEQUENCE</scope>
</reference>
<dbReference type="InterPro" id="IPR050361">
    <property type="entry name" value="MPP/UQCRC_Complex"/>
</dbReference>
<evidence type="ECO:0000313" key="4">
    <source>
        <dbReference type="EMBL" id="SVA64169.1"/>
    </source>
</evidence>
<dbReference type="InterPro" id="IPR011249">
    <property type="entry name" value="Metalloenz_LuxS/M16"/>
</dbReference>
<dbReference type="AlphaFoldDB" id="A0A381XHH1"/>
<dbReference type="EMBL" id="UINC01015197">
    <property type="protein sequence ID" value="SVA64169.1"/>
    <property type="molecule type" value="Genomic_DNA"/>
</dbReference>
<evidence type="ECO:0000256" key="1">
    <source>
        <dbReference type="ARBA" id="ARBA00007261"/>
    </source>
</evidence>
<dbReference type="SUPFAM" id="SSF63411">
    <property type="entry name" value="LuxS/MPP-like metallohydrolase"/>
    <property type="match status" value="2"/>
</dbReference>
<evidence type="ECO:0008006" key="5">
    <source>
        <dbReference type="Google" id="ProtNLM"/>
    </source>
</evidence>
<dbReference type="Gene3D" id="3.30.830.10">
    <property type="entry name" value="Metalloenzyme, LuxS/M16 peptidase-like"/>
    <property type="match status" value="2"/>
</dbReference>
<dbReference type="PANTHER" id="PTHR11851:SF49">
    <property type="entry name" value="MITOCHONDRIAL-PROCESSING PEPTIDASE SUBUNIT ALPHA"/>
    <property type="match status" value="1"/>
</dbReference>
<feature type="non-terminal residue" evidence="4">
    <location>
        <position position="413"/>
    </location>
</feature>
<protein>
    <recommendedName>
        <fullName evidence="5">Peptidase M16 N-terminal domain-containing protein</fullName>
    </recommendedName>
</protein>
<dbReference type="InterPro" id="IPR011765">
    <property type="entry name" value="Pept_M16_N"/>
</dbReference>
<dbReference type="Pfam" id="PF00675">
    <property type="entry name" value="Peptidase_M16"/>
    <property type="match status" value="1"/>
</dbReference>
<feature type="domain" description="Peptidase M16 C-terminal" evidence="3">
    <location>
        <begin position="168"/>
        <end position="345"/>
    </location>
</feature>
<name>A0A381XHH1_9ZZZZ</name>
<proteinExistence type="inferred from homology"/>